<evidence type="ECO:0000313" key="2">
    <source>
        <dbReference type="Proteomes" id="UP000297703"/>
    </source>
</evidence>
<dbReference type="Proteomes" id="UP000297703">
    <property type="component" value="Unassembled WGS sequence"/>
</dbReference>
<reference evidence="1 2" key="2">
    <citation type="submission" date="2019-04" db="EMBL/GenBank/DDBJ databases">
        <title>The genome sequence of big-headed turtle.</title>
        <authorList>
            <person name="Gong S."/>
        </authorList>
    </citation>
    <scope>NUCLEOTIDE SEQUENCE [LARGE SCALE GENOMIC DNA]</scope>
    <source>
        <strain evidence="1">DO16091913</strain>
        <tissue evidence="1">Muscle</tissue>
    </source>
</reference>
<dbReference type="EMBL" id="QXTE01000015">
    <property type="protein sequence ID" value="TFK13613.1"/>
    <property type="molecule type" value="Genomic_DNA"/>
</dbReference>
<evidence type="ECO:0000313" key="1">
    <source>
        <dbReference type="EMBL" id="TFK13613.1"/>
    </source>
</evidence>
<organism evidence="1 2">
    <name type="scientific">Platysternon megacephalum</name>
    <name type="common">big-headed turtle</name>
    <dbReference type="NCBI Taxonomy" id="55544"/>
    <lineage>
        <taxon>Eukaryota</taxon>
        <taxon>Metazoa</taxon>
        <taxon>Chordata</taxon>
        <taxon>Craniata</taxon>
        <taxon>Vertebrata</taxon>
        <taxon>Euteleostomi</taxon>
        <taxon>Archelosauria</taxon>
        <taxon>Testudinata</taxon>
        <taxon>Testudines</taxon>
        <taxon>Cryptodira</taxon>
        <taxon>Durocryptodira</taxon>
        <taxon>Testudinoidea</taxon>
        <taxon>Platysternidae</taxon>
        <taxon>Platysternon</taxon>
    </lineage>
</organism>
<dbReference type="AlphaFoldDB" id="A0A4D9EZ34"/>
<reference evidence="1 2" key="1">
    <citation type="submission" date="2019-04" db="EMBL/GenBank/DDBJ databases">
        <title>Draft genome of the big-headed turtle Platysternon megacephalum.</title>
        <authorList>
            <person name="Gong S."/>
        </authorList>
    </citation>
    <scope>NUCLEOTIDE SEQUENCE [LARGE SCALE GENOMIC DNA]</scope>
    <source>
        <strain evidence="1">DO16091913</strain>
        <tissue evidence="1">Muscle</tissue>
    </source>
</reference>
<gene>
    <name evidence="1" type="ORF">DR999_PMT03105</name>
</gene>
<name>A0A4D9EZ34_9SAUR</name>
<protein>
    <submittedName>
        <fullName evidence="1">Heat shock 70 kDa protein 1A/1B</fullName>
    </submittedName>
</protein>
<accession>A0A4D9EZ34</accession>
<keyword evidence="2" id="KW-1185">Reference proteome</keyword>
<comment type="caution">
    <text evidence="1">The sequence shown here is derived from an EMBL/GenBank/DDBJ whole genome shotgun (WGS) entry which is preliminary data.</text>
</comment>
<keyword evidence="1" id="KW-0346">Stress response</keyword>
<sequence length="101" mass="11382">MMPHVPIGYIGSLLVIYLPLRNAILSSLSRQVGTITYVCKHSGSDDAQYFGLKQDLNCRLYSSGIHGDHSGSMAESSFRGSPFVMFPEEMWHEALWEKKMK</sequence>
<proteinExistence type="predicted"/>